<feature type="domain" description="Major facilitator superfamily (MFS) profile" evidence="8">
    <location>
        <begin position="38"/>
        <end position="422"/>
    </location>
</feature>
<proteinExistence type="predicted"/>
<dbReference type="Gene3D" id="1.20.1250.20">
    <property type="entry name" value="MFS general substrate transporter like domains"/>
    <property type="match status" value="2"/>
</dbReference>
<organism evidence="9 10">
    <name type="scientific">Streptomyces chrestomyceticus</name>
    <dbReference type="NCBI Taxonomy" id="68185"/>
    <lineage>
        <taxon>Bacteria</taxon>
        <taxon>Bacillati</taxon>
        <taxon>Actinomycetota</taxon>
        <taxon>Actinomycetes</taxon>
        <taxon>Kitasatosporales</taxon>
        <taxon>Streptomycetaceae</taxon>
        <taxon>Streptomyces</taxon>
    </lineage>
</organism>
<dbReference type="InterPro" id="IPR020846">
    <property type="entry name" value="MFS_dom"/>
</dbReference>
<dbReference type="InterPro" id="IPR050189">
    <property type="entry name" value="MFS_Efflux_Transporters"/>
</dbReference>
<feature type="transmembrane region" description="Helical" evidence="7">
    <location>
        <begin position="397"/>
        <end position="416"/>
    </location>
</feature>
<feature type="transmembrane region" description="Helical" evidence="7">
    <location>
        <begin position="69"/>
        <end position="92"/>
    </location>
</feature>
<keyword evidence="3 7" id="KW-0812">Transmembrane</keyword>
<keyword evidence="4 7" id="KW-1133">Transmembrane helix</keyword>
<feature type="transmembrane region" description="Helical" evidence="7">
    <location>
        <begin position="129"/>
        <end position="153"/>
    </location>
</feature>
<dbReference type="CDD" id="cd17324">
    <property type="entry name" value="MFS_NepI_like"/>
    <property type="match status" value="1"/>
</dbReference>
<comment type="subcellular location">
    <subcellularLocation>
        <location evidence="1">Cell membrane</location>
        <topology evidence="1">Multi-pass membrane protein</topology>
    </subcellularLocation>
</comment>
<dbReference type="SUPFAM" id="SSF103473">
    <property type="entry name" value="MFS general substrate transporter"/>
    <property type="match status" value="1"/>
</dbReference>
<feature type="transmembrane region" description="Helical" evidence="7">
    <location>
        <begin position="331"/>
        <end position="350"/>
    </location>
</feature>
<dbReference type="RefSeq" id="WP_331788848.1">
    <property type="nucleotide sequence ID" value="NZ_JAVFKM010000019.1"/>
</dbReference>
<feature type="compositionally biased region" description="Pro residues" evidence="6">
    <location>
        <begin position="9"/>
        <end position="24"/>
    </location>
</feature>
<feature type="region of interest" description="Disordered" evidence="6">
    <location>
        <begin position="1"/>
        <end position="31"/>
    </location>
</feature>
<evidence type="ECO:0000256" key="2">
    <source>
        <dbReference type="ARBA" id="ARBA00022475"/>
    </source>
</evidence>
<dbReference type="InterPro" id="IPR011701">
    <property type="entry name" value="MFS"/>
</dbReference>
<feature type="transmembrane region" description="Helical" evidence="7">
    <location>
        <begin position="104"/>
        <end position="123"/>
    </location>
</feature>
<feature type="transmembrane region" description="Helical" evidence="7">
    <location>
        <begin position="273"/>
        <end position="298"/>
    </location>
</feature>
<dbReference type="EMBL" id="JAVFKM010000019">
    <property type="protein sequence ID" value="MEF3117438.1"/>
    <property type="molecule type" value="Genomic_DNA"/>
</dbReference>
<keyword evidence="2" id="KW-1003">Cell membrane</keyword>
<gene>
    <name evidence="9" type="ORF">RB636_30115</name>
</gene>
<keyword evidence="10" id="KW-1185">Reference proteome</keyword>
<feature type="transmembrane region" description="Helical" evidence="7">
    <location>
        <begin position="40"/>
        <end position="63"/>
    </location>
</feature>
<feature type="region of interest" description="Disordered" evidence="6">
    <location>
        <begin position="422"/>
        <end position="442"/>
    </location>
</feature>
<dbReference type="PANTHER" id="PTHR43124">
    <property type="entry name" value="PURINE EFFLUX PUMP PBUE"/>
    <property type="match status" value="1"/>
</dbReference>
<evidence type="ECO:0000256" key="3">
    <source>
        <dbReference type="ARBA" id="ARBA00022692"/>
    </source>
</evidence>
<dbReference type="Pfam" id="PF07690">
    <property type="entry name" value="MFS_1"/>
    <property type="match status" value="2"/>
</dbReference>
<feature type="transmembrane region" description="Helical" evidence="7">
    <location>
        <begin position="310"/>
        <end position="325"/>
    </location>
</feature>
<sequence length="442" mass="43997">MSRSSASDQPPPPLMGSSAPPAPRAAPAGSGPGSWRFHGAVLAAGTFVVGTDAFVIAGVLPGIAADLHVGLGAAGQLVTVFAIAYAVLSPLLAACTAGWSRRTVLITALAVFALGNAATALAPGYPAALAARVVAAAGAALYAPNASATAAALAGEAARGRAFALVNTGLTSALILGAPLGTAVGGAYGWRTTMWLVTVLPLLVVPLLAARLPRIRTGTPRGLRRRLAPLADRGVLYTLVVTVVVFVGIYIPFEYLSAVYGPVLGHEGSGTGAGGGGGPTAVLLLVFGVTGTAGNLVAGRLADRFGPRRVVLGAALALTVIFGLVPLSREWLPAALLAVAVSGWVSFSVTTPQQHRIAALAPQAQSVAVSLNAAAVYLAVSLAGGLGGIGLETMGAARLPWLAAAFTLAAAVLTAVHRPKGEGARTGRARADRARADRAGTA</sequence>
<name>A0ABU7X113_9ACTN</name>
<evidence type="ECO:0000256" key="6">
    <source>
        <dbReference type="SAM" id="MobiDB-lite"/>
    </source>
</evidence>
<evidence type="ECO:0000256" key="5">
    <source>
        <dbReference type="ARBA" id="ARBA00023136"/>
    </source>
</evidence>
<evidence type="ECO:0000259" key="8">
    <source>
        <dbReference type="PROSITE" id="PS50850"/>
    </source>
</evidence>
<evidence type="ECO:0000256" key="1">
    <source>
        <dbReference type="ARBA" id="ARBA00004651"/>
    </source>
</evidence>
<keyword evidence="5 7" id="KW-0472">Membrane</keyword>
<dbReference type="Proteomes" id="UP001348265">
    <property type="component" value="Unassembled WGS sequence"/>
</dbReference>
<reference evidence="9 10" key="1">
    <citation type="submission" date="2023-08" db="EMBL/GenBank/DDBJ databases">
        <authorList>
            <person name="Sharma P."/>
            <person name="Verma V."/>
            <person name="Mohan M.K."/>
            <person name="Dubey A.K."/>
        </authorList>
    </citation>
    <scope>NUCLEOTIDE SEQUENCE [LARGE SCALE GENOMIC DNA]</scope>
    <source>
        <strain evidence="9 10">ADP4</strain>
    </source>
</reference>
<feature type="transmembrane region" description="Helical" evidence="7">
    <location>
        <begin position="194"/>
        <end position="213"/>
    </location>
</feature>
<dbReference type="InterPro" id="IPR036259">
    <property type="entry name" value="MFS_trans_sf"/>
</dbReference>
<feature type="transmembrane region" description="Helical" evidence="7">
    <location>
        <begin position="234"/>
        <end position="253"/>
    </location>
</feature>
<protein>
    <submittedName>
        <fullName evidence="9">MFS transporter</fullName>
    </submittedName>
</protein>
<evidence type="ECO:0000256" key="7">
    <source>
        <dbReference type="SAM" id="Phobius"/>
    </source>
</evidence>
<evidence type="ECO:0000313" key="9">
    <source>
        <dbReference type="EMBL" id="MEF3117438.1"/>
    </source>
</evidence>
<evidence type="ECO:0000313" key="10">
    <source>
        <dbReference type="Proteomes" id="UP001348265"/>
    </source>
</evidence>
<evidence type="ECO:0000256" key="4">
    <source>
        <dbReference type="ARBA" id="ARBA00022989"/>
    </source>
</evidence>
<dbReference type="PROSITE" id="PS50850">
    <property type="entry name" value="MFS"/>
    <property type="match status" value="1"/>
</dbReference>
<feature type="transmembrane region" description="Helical" evidence="7">
    <location>
        <begin position="371"/>
        <end position="391"/>
    </location>
</feature>
<comment type="caution">
    <text evidence="9">The sequence shown here is derived from an EMBL/GenBank/DDBJ whole genome shotgun (WGS) entry which is preliminary data.</text>
</comment>
<accession>A0ABU7X113</accession>
<feature type="transmembrane region" description="Helical" evidence="7">
    <location>
        <begin position="165"/>
        <end position="188"/>
    </location>
</feature>
<dbReference type="PANTHER" id="PTHR43124:SF10">
    <property type="entry name" value="PURINE EFFLUX PUMP PBUE"/>
    <property type="match status" value="1"/>
</dbReference>